<dbReference type="Proteomes" id="UP000233837">
    <property type="component" value="Unassembled WGS sequence"/>
</dbReference>
<evidence type="ECO:0000313" key="2">
    <source>
        <dbReference type="Proteomes" id="UP000233837"/>
    </source>
</evidence>
<reference evidence="1 2" key="1">
    <citation type="journal article" date="2016" name="Sci. Rep.">
        <title>The Dendrobium catenatum Lindl. genome sequence provides insights into polysaccharide synthase, floral development and adaptive evolution.</title>
        <authorList>
            <person name="Zhang G.Q."/>
            <person name="Xu Q."/>
            <person name="Bian C."/>
            <person name="Tsai W.C."/>
            <person name="Yeh C.M."/>
            <person name="Liu K.W."/>
            <person name="Yoshida K."/>
            <person name="Zhang L.S."/>
            <person name="Chang S.B."/>
            <person name="Chen F."/>
            <person name="Shi Y."/>
            <person name="Su Y.Y."/>
            <person name="Zhang Y.Q."/>
            <person name="Chen L.J."/>
            <person name="Yin Y."/>
            <person name="Lin M."/>
            <person name="Huang H."/>
            <person name="Deng H."/>
            <person name="Wang Z.W."/>
            <person name="Zhu S.L."/>
            <person name="Zhao X."/>
            <person name="Deng C."/>
            <person name="Niu S.C."/>
            <person name="Huang J."/>
            <person name="Wang M."/>
            <person name="Liu G.H."/>
            <person name="Yang H.J."/>
            <person name="Xiao X.J."/>
            <person name="Hsiao Y.Y."/>
            <person name="Wu W.L."/>
            <person name="Chen Y.Y."/>
            <person name="Mitsuda N."/>
            <person name="Ohme-Takagi M."/>
            <person name="Luo Y.B."/>
            <person name="Van de Peer Y."/>
            <person name="Liu Z.J."/>
        </authorList>
    </citation>
    <scope>NUCLEOTIDE SEQUENCE [LARGE SCALE GENOMIC DNA]</scope>
    <source>
        <tissue evidence="1">The whole plant</tissue>
    </source>
</reference>
<accession>A0A2I0WKX1</accession>
<gene>
    <name evidence="1" type="ORF">MA16_Dca019539</name>
</gene>
<reference evidence="1 2" key="2">
    <citation type="journal article" date="2017" name="Nature">
        <title>The Apostasia genome and the evolution of orchids.</title>
        <authorList>
            <person name="Zhang G.Q."/>
            <person name="Liu K.W."/>
            <person name="Li Z."/>
            <person name="Lohaus R."/>
            <person name="Hsiao Y.Y."/>
            <person name="Niu S.C."/>
            <person name="Wang J.Y."/>
            <person name="Lin Y.C."/>
            <person name="Xu Q."/>
            <person name="Chen L.J."/>
            <person name="Yoshida K."/>
            <person name="Fujiwara S."/>
            <person name="Wang Z.W."/>
            <person name="Zhang Y.Q."/>
            <person name="Mitsuda N."/>
            <person name="Wang M."/>
            <person name="Liu G.H."/>
            <person name="Pecoraro L."/>
            <person name="Huang H.X."/>
            <person name="Xiao X.J."/>
            <person name="Lin M."/>
            <person name="Wu X.Y."/>
            <person name="Wu W.L."/>
            <person name="Chen Y.Y."/>
            <person name="Chang S.B."/>
            <person name="Sakamoto S."/>
            <person name="Ohme-Takagi M."/>
            <person name="Yagi M."/>
            <person name="Zeng S.J."/>
            <person name="Shen C.Y."/>
            <person name="Yeh C.M."/>
            <person name="Luo Y.B."/>
            <person name="Tsai W.C."/>
            <person name="Van de Peer Y."/>
            <person name="Liu Z.J."/>
        </authorList>
    </citation>
    <scope>NUCLEOTIDE SEQUENCE [LARGE SCALE GENOMIC DNA]</scope>
    <source>
        <tissue evidence="1">The whole plant</tissue>
    </source>
</reference>
<name>A0A2I0WKX1_9ASPA</name>
<dbReference type="InterPro" id="IPR011009">
    <property type="entry name" value="Kinase-like_dom_sf"/>
</dbReference>
<dbReference type="EMBL" id="KZ502543">
    <property type="protein sequence ID" value="PKU76310.1"/>
    <property type="molecule type" value="Genomic_DNA"/>
</dbReference>
<protein>
    <recommendedName>
        <fullName evidence="3">Protein kinase domain-containing protein</fullName>
    </recommendedName>
</protein>
<evidence type="ECO:0000313" key="1">
    <source>
        <dbReference type="EMBL" id="PKU76310.1"/>
    </source>
</evidence>
<organism evidence="1 2">
    <name type="scientific">Dendrobium catenatum</name>
    <dbReference type="NCBI Taxonomy" id="906689"/>
    <lineage>
        <taxon>Eukaryota</taxon>
        <taxon>Viridiplantae</taxon>
        <taxon>Streptophyta</taxon>
        <taxon>Embryophyta</taxon>
        <taxon>Tracheophyta</taxon>
        <taxon>Spermatophyta</taxon>
        <taxon>Magnoliopsida</taxon>
        <taxon>Liliopsida</taxon>
        <taxon>Asparagales</taxon>
        <taxon>Orchidaceae</taxon>
        <taxon>Epidendroideae</taxon>
        <taxon>Malaxideae</taxon>
        <taxon>Dendrobiinae</taxon>
        <taxon>Dendrobium</taxon>
    </lineage>
</organism>
<evidence type="ECO:0008006" key="3">
    <source>
        <dbReference type="Google" id="ProtNLM"/>
    </source>
</evidence>
<proteinExistence type="predicted"/>
<dbReference type="SUPFAM" id="SSF56112">
    <property type="entry name" value="Protein kinase-like (PK-like)"/>
    <property type="match status" value="1"/>
</dbReference>
<keyword evidence="2" id="KW-1185">Reference proteome</keyword>
<dbReference type="AlphaFoldDB" id="A0A2I0WKX1"/>
<dbReference type="STRING" id="906689.A0A2I0WKX1"/>
<sequence length="101" mass="11020">MDAYIGYHGRIPKSIQDGLGETLAIGRGSYSAVHLAFRRRSYPSPTIHAVKSAPLSSASLLQREEAILTELHGCPQIISCFGHDITTDTAGDLLYMLVLYN</sequence>
<dbReference type="Gene3D" id="3.30.200.20">
    <property type="entry name" value="Phosphorylase Kinase, domain 1"/>
    <property type="match status" value="1"/>
</dbReference>